<feature type="compositionally biased region" description="Polar residues" evidence="2">
    <location>
        <begin position="458"/>
        <end position="468"/>
    </location>
</feature>
<evidence type="ECO:0000259" key="3">
    <source>
        <dbReference type="PROSITE" id="PS50157"/>
    </source>
</evidence>
<dbReference type="SUPFAM" id="SSF57667">
    <property type="entry name" value="beta-beta-alpha zinc fingers"/>
    <property type="match status" value="1"/>
</dbReference>
<dbReference type="SMART" id="SM00355">
    <property type="entry name" value="ZnF_C2H2"/>
    <property type="match status" value="2"/>
</dbReference>
<evidence type="ECO:0000256" key="1">
    <source>
        <dbReference type="PROSITE-ProRule" id="PRU00042"/>
    </source>
</evidence>
<accession>A0A6A6SFE9</accession>
<feature type="region of interest" description="Disordered" evidence="2">
    <location>
        <begin position="353"/>
        <end position="481"/>
    </location>
</feature>
<feature type="region of interest" description="Disordered" evidence="2">
    <location>
        <begin position="655"/>
        <end position="696"/>
    </location>
</feature>
<feature type="compositionally biased region" description="Polar residues" evidence="2">
    <location>
        <begin position="353"/>
        <end position="375"/>
    </location>
</feature>
<dbReference type="InterPro" id="IPR013087">
    <property type="entry name" value="Znf_C2H2_type"/>
</dbReference>
<name>A0A6A6SFE9_9PLEO</name>
<reference evidence="4" key="1">
    <citation type="journal article" date="2020" name="Stud. Mycol.">
        <title>101 Dothideomycetes genomes: a test case for predicting lifestyles and emergence of pathogens.</title>
        <authorList>
            <person name="Haridas S."/>
            <person name="Albert R."/>
            <person name="Binder M."/>
            <person name="Bloem J."/>
            <person name="Labutti K."/>
            <person name="Salamov A."/>
            <person name="Andreopoulos B."/>
            <person name="Baker S."/>
            <person name="Barry K."/>
            <person name="Bills G."/>
            <person name="Bluhm B."/>
            <person name="Cannon C."/>
            <person name="Castanera R."/>
            <person name="Culley D."/>
            <person name="Daum C."/>
            <person name="Ezra D."/>
            <person name="Gonzalez J."/>
            <person name="Henrissat B."/>
            <person name="Kuo A."/>
            <person name="Liang C."/>
            <person name="Lipzen A."/>
            <person name="Lutzoni F."/>
            <person name="Magnuson J."/>
            <person name="Mondo S."/>
            <person name="Nolan M."/>
            <person name="Ohm R."/>
            <person name="Pangilinan J."/>
            <person name="Park H.-J."/>
            <person name="Ramirez L."/>
            <person name="Alfaro M."/>
            <person name="Sun H."/>
            <person name="Tritt A."/>
            <person name="Yoshinaga Y."/>
            <person name="Zwiers L.-H."/>
            <person name="Turgeon B."/>
            <person name="Goodwin S."/>
            <person name="Spatafora J."/>
            <person name="Crous P."/>
            <person name="Grigoriev I."/>
        </authorList>
    </citation>
    <scope>NUCLEOTIDE SEQUENCE</scope>
    <source>
        <strain evidence="4">CBS 473.64</strain>
    </source>
</reference>
<feature type="compositionally biased region" description="Polar residues" evidence="2">
    <location>
        <begin position="384"/>
        <end position="397"/>
    </location>
</feature>
<gene>
    <name evidence="4" type="ORF">P280DRAFT_464512</name>
</gene>
<feature type="compositionally biased region" description="Pro residues" evidence="2">
    <location>
        <begin position="666"/>
        <end position="676"/>
    </location>
</feature>
<feature type="compositionally biased region" description="Polar residues" evidence="2">
    <location>
        <begin position="824"/>
        <end position="847"/>
    </location>
</feature>
<feature type="compositionally biased region" description="Polar residues" evidence="2">
    <location>
        <begin position="413"/>
        <end position="437"/>
    </location>
</feature>
<feature type="region of interest" description="Disordered" evidence="2">
    <location>
        <begin position="545"/>
        <end position="579"/>
    </location>
</feature>
<dbReference type="InterPro" id="IPR036236">
    <property type="entry name" value="Znf_C2H2_sf"/>
</dbReference>
<dbReference type="OrthoDB" id="5431013at2759"/>
<keyword evidence="1" id="KW-0479">Metal-binding</keyword>
<dbReference type="InterPro" id="IPR039327">
    <property type="entry name" value="CON7-like"/>
</dbReference>
<dbReference type="PROSITE" id="PS00028">
    <property type="entry name" value="ZINC_FINGER_C2H2_1"/>
    <property type="match status" value="2"/>
</dbReference>
<sequence length="985" mass="109203">MTEPLGIATSIFQIASAGVALSTALYDFVGSANRADSDIVHVADDLRLTANALDSMGKVFENVHGQHALSEKAVQDARDLIMRCETVFNEIHQVVDRLRKVGIDGKESLSPRGKPAWPITKERAELLRRRLENLKISLTLMLHILHLANGQARGEIEKGGLDQERENVRELHQRQQESLHALQALERKLGHASLSDNETVHGSTAPSRVPTIDFLVNTPSRSYSMSTAKNNSWSAKSMSTLGYLSDDLQTSGSDNTMTDDEDEQLTSEEITRCATHVQTLLDRITFLQHSLETASEQTHAQYPKHRVHKLYRRFCRKFESEVNNRKVNDVASATPFPGFRPSHTLHHDMVPQEVTSRSEAVEPSHTTSNLPISDEQQQQKQQQWTHQNPTMVRTTTGPLLAHSDSTHDGHVSDIQSQPIRETSLAASTGPKTDTQGGELSRESSKDGSQSGADRDIEQASQGSLSVHYTKTGRVSKAKKGLKVHTCSECGKSFTRAEHLRRHQKNHGPDQVSCHLCGKVFFRVDLLMRHIERHKDGPIVNTTMHEAQASDPPHESKPNPSLNHTNEENPRPAEPGIVNPTQSSYYVWNQAEKRYDLHYTNNNTTPPTATLTGVPIQYSYPSQTQQVGMHPAYHPFRHETTEPAYHERTWQYSTKRRRTEGTLYQAPPSPTRSPPSPWIKDSRTLPPLRPSSSQASVEQVQDRLEDKARVLVTPPALQQAVPTATTDSLKQVMPASQSVGTNENYQADPSQCVDATAAQILMQATVQRVPVEYASDGLDTSRHSQPHSISQASQQAERAQRPPLQVTVPRVSNIAPSEPLRSYSLASPASGFSKSQPTSPATSSTIRTYPNPIRPHGVGYGHPLGRPAKDFAKDIAAVETQFAVPRVSRNVQQRAKDLIVHTHDRDNTSAGRELGEELGDQASRKRGIQDNTVENLGENKRRRLEGLNSARTGKITNRDGNDANVIAEGGRDIVDVLLDKWTAPAH</sequence>
<keyword evidence="5" id="KW-1185">Reference proteome</keyword>
<feature type="domain" description="C2H2-type" evidence="3">
    <location>
        <begin position="511"/>
        <end position="533"/>
    </location>
</feature>
<feature type="region of interest" description="Disordered" evidence="2">
    <location>
        <begin position="776"/>
        <end position="808"/>
    </location>
</feature>
<evidence type="ECO:0000313" key="4">
    <source>
        <dbReference type="EMBL" id="KAF2646270.1"/>
    </source>
</evidence>
<dbReference type="Gene3D" id="3.30.160.60">
    <property type="entry name" value="Classic Zinc Finger"/>
    <property type="match status" value="1"/>
</dbReference>
<proteinExistence type="predicted"/>
<dbReference type="PROSITE" id="PS50157">
    <property type="entry name" value="ZINC_FINGER_C2H2_2"/>
    <property type="match status" value="2"/>
</dbReference>
<dbReference type="GO" id="GO:0008270">
    <property type="term" value="F:zinc ion binding"/>
    <property type="evidence" value="ECO:0007669"/>
    <property type="project" value="UniProtKB-KW"/>
</dbReference>
<dbReference type="GO" id="GO:0006355">
    <property type="term" value="P:regulation of DNA-templated transcription"/>
    <property type="evidence" value="ECO:0007669"/>
    <property type="project" value="InterPro"/>
</dbReference>
<evidence type="ECO:0000313" key="5">
    <source>
        <dbReference type="Proteomes" id="UP000799753"/>
    </source>
</evidence>
<dbReference type="PANTHER" id="PTHR36167">
    <property type="entry name" value="C2H2 FINGER DOMAIN TRANSCRIPTION FACTOR (EUROFUNG)-RELATED"/>
    <property type="match status" value="1"/>
</dbReference>
<feature type="compositionally biased region" description="Low complexity" evidence="2">
    <location>
        <begin position="683"/>
        <end position="692"/>
    </location>
</feature>
<protein>
    <recommendedName>
        <fullName evidence="3">C2H2-type domain-containing protein</fullName>
    </recommendedName>
</protein>
<dbReference type="PANTHER" id="PTHR36167:SF4">
    <property type="entry name" value="FUNGAL N-TERMINAL DOMAIN-CONTAINING PROTEIN"/>
    <property type="match status" value="1"/>
</dbReference>
<evidence type="ECO:0000256" key="2">
    <source>
        <dbReference type="SAM" id="MobiDB-lite"/>
    </source>
</evidence>
<organism evidence="4 5">
    <name type="scientific">Massarina eburnea CBS 473.64</name>
    <dbReference type="NCBI Taxonomy" id="1395130"/>
    <lineage>
        <taxon>Eukaryota</taxon>
        <taxon>Fungi</taxon>
        <taxon>Dikarya</taxon>
        <taxon>Ascomycota</taxon>
        <taxon>Pezizomycotina</taxon>
        <taxon>Dothideomycetes</taxon>
        <taxon>Pleosporomycetidae</taxon>
        <taxon>Pleosporales</taxon>
        <taxon>Massarineae</taxon>
        <taxon>Massarinaceae</taxon>
        <taxon>Massarina</taxon>
    </lineage>
</organism>
<feature type="domain" description="C2H2-type" evidence="3">
    <location>
        <begin position="484"/>
        <end position="511"/>
    </location>
</feature>
<keyword evidence="1" id="KW-0862">Zinc</keyword>
<dbReference type="Proteomes" id="UP000799753">
    <property type="component" value="Unassembled WGS sequence"/>
</dbReference>
<feature type="region of interest" description="Disordered" evidence="2">
    <location>
        <begin position="824"/>
        <end position="853"/>
    </location>
</feature>
<dbReference type="Pfam" id="PF00096">
    <property type="entry name" value="zf-C2H2"/>
    <property type="match status" value="2"/>
</dbReference>
<dbReference type="FunFam" id="3.30.160.60:FF:000038">
    <property type="entry name" value="Zinc finger protein 624"/>
    <property type="match status" value="1"/>
</dbReference>
<dbReference type="EMBL" id="MU006776">
    <property type="protein sequence ID" value="KAF2646270.1"/>
    <property type="molecule type" value="Genomic_DNA"/>
</dbReference>
<dbReference type="AlphaFoldDB" id="A0A6A6SFE9"/>
<keyword evidence="1" id="KW-0863">Zinc-finger</keyword>